<dbReference type="GO" id="GO:0000480">
    <property type="term" value="P:endonucleolytic cleavage in 5'-ETS of tricistronic rRNA transcript (SSU-rRNA, 5.8S rRNA, LSU-rRNA)"/>
    <property type="evidence" value="ECO:0007669"/>
    <property type="project" value="EnsemblFungi"/>
</dbReference>
<evidence type="ECO:0000313" key="6">
    <source>
        <dbReference type="Proteomes" id="UP000094112"/>
    </source>
</evidence>
<feature type="domain" description="Fcf2 pre-rRNA processing C-terminal" evidence="4">
    <location>
        <begin position="101"/>
        <end position="194"/>
    </location>
</feature>
<keyword evidence="2" id="KW-0539">Nucleus</keyword>
<evidence type="ECO:0000256" key="1">
    <source>
        <dbReference type="ARBA" id="ARBA00004604"/>
    </source>
</evidence>
<accession>A0A1E3NVP9</accession>
<comment type="subcellular location">
    <subcellularLocation>
        <location evidence="1">Nucleus</location>
        <location evidence="1">Nucleolus</location>
    </subcellularLocation>
</comment>
<dbReference type="Pfam" id="PF08698">
    <property type="entry name" value="Fcf2"/>
    <property type="match status" value="1"/>
</dbReference>
<keyword evidence="6" id="KW-1185">Reference proteome</keyword>
<organism evidence="5 6">
    <name type="scientific">Wickerhamomyces anomalus (strain ATCC 58044 / CBS 1984 / NCYC 433 / NRRL Y-366-8)</name>
    <name type="common">Yeast</name>
    <name type="synonym">Hansenula anomala</name>
    <dbReference type="NCBI Taxonomy" id="683960"/>
    <lineage>
        <taxon>Eukaryota</taxon>
        <taxon>Fungi</taxon>
        <taxon>Dikarya</taxon>
        <taxon>Ascomycota</taxon>
        <taxon>Saccharomycotina</taxon>
        <taxon>Saccharomycetes</taxon>
        <taxon>Phaffomycetales</taxon>
        <taxon>Wickerhamomycetaceae</taxon>
        <taxon>Wickerhamomyces</taxon>
    </lineage>
</organism>
<protein>
    <recommendedName>
        <fullName evidence="4">Fcf2 pre-rRNA processing C-terminal domain-containing protein</fullName>
    </recommendedName>
</protein>
<evidence type="ECO:0000256" key="3">
    <source>
        <dbReference type="SAM" id="MobiDB-lite"/>
    </source>
</evidence>
<dbReference type="InterPro" id="IPR014810">
    <property type="entry name" value="Fcf2_C"/>
</dbReference>
<dbReference type="OrthoDB" id="427886at2759"/>
<feature type="compositionally biased region" description="Polar residues" evidence="3">
    <location>
        <begin position="1"/>
        <end position="16"/>
    </location>
</feature>
<dbReference type="InterPro" id="IPR039883">
    <property type="entry name" value="Fcf2/DNTTIP2"/>
</dbReference>
<dbReference type="GO" id="GO:0000472">
    <property type="term" value="P:endonucleolytic cleavage to generate mature 5'-end of SSU-rRNA from (SSU-rRNA, 5.8S rRNA, LSU-rRNA)"/>
    <property type="evidence" value="ECO:0007669"/>
    <property type="project" value="EnsemblFungi"/>
</dbReference>
<evidence type="ECO:0000256" key="2">
    <source>
        <dbReference type="ARBA" id="ARBA00023242"/>
    </source>
</evidence>
<dbReference type="RefSeq" id="XP_019036392.1">
    <property type="nucleotide sequence ID" value="XM_019185994.1"/>
</dbReference>
<dbReference type="STRING" id="683960.A0A1E3NVP9"/>
<sequence length="220" mass="25351">MQLSPIHETSTTASLTDNEENAYDKLGLNDLFEELRKSNENEDQFSKIKKSIASLPKIQEAGESLSEEIAKNQNFKTSVKGGKDIHVISDTIEAAKKMGHQKETAGSDWFGLPKGEVTPAVKRDFKVIQQRAALDPKRHYKKDKWVQPEFFQIGTIVEGNTEYYSSRLKNKERKQTILESVLHDQDTKHYFKRKYSEIQTKKTSGKKAHYKKVKDARRKF</sequence>
<dbReference type="GO" id="GO:0000447">
    <property type="term" value="P:endonucleolytic cleavage in ITS1 to separate SSU-rRNA from 5.8S rRNA and LSU-rRNA from tricistronic rRNA transcript (SSU-rRNA, 5.8S rRNA, LSU-rRNA)"/>
    <property type="evidence" value="ECO:0007669"/>
    <property type="project" value="EnsemblFungi"/>
</dbReference>
<reference evidence="5 6" key="1">
    <citation type="journal article" date="2016" name="Proc. Natl. Acad. Sci. U.S.A.">
        <title>Comparative genomics of biotechnologically important yeasts.</title>
        <authorList>
            <person name="Riley R."/>
            <person name="Haridas S."/>
            <person name="Wolfe K.H."/>
            <person name="Lopes M.R."/>
            <person name="Hittinger C.T."/>
            <person name="Goeker M."/>
            <person name="Salamov A.A."/>
            <person name="Wisecaver J.H."/>
            <person name="Long T.M."/>
            <person name="Calvey C.H."/>
            <person name="Aerts A.L."/>
            <person name="Barry K.W."/>
            <person name="Choi C."/>
            <person name="Clum A."/>
            <person name="Coughlan A.Y."/>
            <person name="Deshpande S."/>
            <person name="Douglass A.P."/>
            <person name="Hanson S.J."/>
            <person name="Klenk H.-P."/>
            <person name="LaButti K.M."/>
            <person name="Lapidus A."/>
            <person name="Lindquist E.A."/>
            <person name="Lipzen A.M."/>
            <person name="Meier-Kolthoff J.P."/>
            <person name="Ohm R.A."/>
            <person name="Otillar R.P."/>
            <person name="Pangilinan J.L."/>
            <person name="Peng Y."/>
            <person name="Rokas A."/>
            <person name="Rosa C.A."/>
            <person name="Scheuner C."/>
            <person name="Sibirny A.A."/>
            <person name="Slot J.C."/>
            <person name="Stielow J.B."/>
            <person name="Sun H."/>
            <person name="Kurtzman C.P."/>
            <person name="Blackwell M."/>
            <person name="Grigoriev I.V."/>
            <person name="Jeffries T.W."/>
        </authorList>
    </citation>
    <scope>NUCLEOTIDE SEQUENCE [LARGE SCALE GENOMIC DNA]</scope>
    <source>
        <strain evidence="6">ATCC 58044 / CBS 1984 / NCYC 433 / NRRL Y-366-8</strain>
    </source>
</reference>
<dbReference type="PANTHER" id="PTHR21686">
    <property type="entry name" value="DEOXYNUCLEOTIDYLTRANSFERASE TERMINAL-INTERACTING PROTEIN 2"/>
    <property type="match status" value="1"/>
</dbReference>
<dbReference type="GO" id="GO:0005730">
    <property type="term" value="C:nucleolus"/>
    <property type="evidence" value="ECO:0007669"/>
    <property type="project" value="UniProtKB-SubCell"/>
</dbReference>
<dbReference type="GeneID" id="30203240"/>
<dbReference type="Proteomes" id="UP000094112">
    <property type="component" value="Unassembled WGS sequence"/>
</dbReference>
<dbReference type="EMBL" id="KV454214">
    <property type="protein sequence ID" value="ODQ57185.1"/>
    <property type="molecule type" value="Genomic_DNA"/>
</dbReference>
<proteinExistence type="predicted"/>
<name>A0A1E3NVP9_WICAA</name>
<feature type="region of interest" description="Disordered" evidence="3">
    <location>
        <begin position="1"/>
        <end position="21"/>
    </location>
</feature>
<dbReference type="AlphaFoldDB" id="A0A1E3NVP9"/>
<evidence type="ECO:0000313" key="5">
    <source>
        <dbReference type="EMBL" id="ODQ57185.1"/>
    </source>
</evidence>
<dbReference type="GO" id="GO:0003723">
    <property type="term" value="F:RNA binding"/>
    <property type="evidence" value="ECO:0007669"/>
    <property type="project" value="TreeGrafter"/>
</dbReference>
<evidence type="ECO:0000259" key="4">
    <source>
        <dbReference type="Pfam" id="PF08698"/>
    </source>
</evidence>
<dbReference type="PANTHER" id="PTHR21686:SF12">
    <property type="entry name" value="DEOXYNUCLEOTIDYLTRANSFERASE TERMINAL-INTERACTING PROTEIN 2"/>
    <property type="match status" value="1"/>
</dbReference>
<gene>
    <name evidence="5" type="ORF">WICANDRAFT_86087</name>
</gene>